<evidence type="ECO:0000256" key="1">
    <source>
        <dbReference type="ARBA" id="ARBA00001947"/>
    </source>
</evidence>
<dbReference type="EC" id="3.4.-.-" evidence="13"/>
<dbReference type="SUPFAM" id="SSF53187">
    <property type="entry name" value="Zn-dependent exopeptidases"/>
    <property type="match status" value="1"/>
</dbReference>
<dbReference type="SUPFAM" id="SSF52025">
    <property type="entry name" value="PA domain"/>
    <property type="match status" value="1"/>
</dbReference>
<dbReference type="GO" id="GO:0004177">
    <property type="term" value="F:aminopeptidase activity"/>
    <property type="evidence" value="ECO:0007669"/>
    <property type="project" value="UniProtKB-KW"/>
</dbReference>
<gene>
    <name evidence="16" type="ORF">BDY21DRAFT_331354</name>
</gene>
<feature type="domain" description="Peptidase M28" evidence="15">
    <location>
        <begin position="254"/>
        <end position="460"/>
    </location>
</feature>
<evidence type="ECO:0000256" key="10">
    <source>
        <dbReference type="ARBA" id="ARBA00022801"/>
    </source>
</evidence>
<comment type="similarity">
    <text evidence="3">Belongs to the peptidase M28 family. M28B subfamily.</text>
</comment>
<evidence type="ECO:0000256" key="8">
    <source>
        <dbReference type="ARBA" id="ARBA00022723"/>
    </source>
</evidence>
<evidence type="ECO:0000256" key="6">
    <source>
        <dbReference type="ARBA" id="ARBA00022525"/>
    </source>
</evidence>
<feature type="domain" description="PA" evidence="14">
    <location>
        <begin position="139"/>
        <end position="228"/>
    </location>
</feature>
<dbReference type="Pfam" id="PF02225">
    <property type="entry name" value="PA"/>
    <property type="match status" value="1"/>
</dbReference>
<keyword evidence="17" id="KW-1185">Reference proteome</keyword>
<keyword evidence="5" id="KW-0031">Aminopeptidase</keyword>
<dbReference type="PANTHER" id="PTHR12147:SF26">
    <property type="entry name" value="PEPTIDASE M28 DOMAIN-CONTAINING PROTEIN"/>
    <property type="match status" value="1"/>
</dbReference>
<keyword evidence="10 13" id="KW-0378">Hydrolase</keyword>
<keyword evidence="8 13" id="KW-0479">Metal-binding</keyword>
<dbReference type="InterPro" id="IPR041756">
    <property type="entry name" value="M28_SGAP-like"/>
</dbReference>
<comment type="similarity">
    <text evidence="4">Belongs to the peptidase M28 family. M28A subfamily.</text>
</comment>
<dbReference type="FunFam" id="3.40.630.10:FF:000054">
    <property type="entry name" value="Peptide hydrolase"/>
    <property type="match status" value="1"/>
</dbReference>
<dbReference type="CDD" id="cd03876">
    <property type="entry name" value="M28_SGAP_like"/>
    <property type="match status" value="1"/>
</dbReference>
<keyword evidence="6" id="KW-0964">Secreted</keyword>
<evidence type="ECO:0000256" key="13">
    <source>
        <dbReference type="RuleBase" id="RU361240"/>
    </source>
</evidence>
<organism evidence="16 17">
    <name type="scientific">Lineolata rhizophorae</name>
    <dbReference type="NCBI Taxonomy" id="578093"/>
    <lineage>
        <taxon>Eukaryota</taxon>
        <taxon>Fungi</taxon>
        <taxon>Dikarya</taxon>
        <taxon>Ascomycota</taxon>
        <taxon>Pezizomycotina</taxon>
        <taxon>Dothideomycetes</taxon>
        <taxon>Dothideomycetes incertae sedis</taxon>
        <taxon>Lineolatales</taxon>
        <taxon>Lineolataceae</taxon>
        <taxon>Lineolata</taxon>
    </lineage>
</organism>
<dbReference type="InterPro" id="IPR045175">
    <property type="entry name" value="M28_fam"/>
</dbReference>
<comment type="cofactor">
    <cofactor evidence="1">
        <name>Zn(2+)</name>
        <dbReference type="ChEBI" id="CHEBI:29105"/>
    </cofactor>
</comment>
<accession>A0A6A6PEK6</accession>
<dbReference type="Gene3D" id="3.50.30.30">
    <property type="match status" value="1"/>
</dbReference>
<evidence type="ECO:0000259" key="14">
    <source>
        <dbReference type="Pfam" id="PF02225"/>
    </source>
</evidence>
<dbReference type="Proteomes" id="UP000799766">
    <property type="component" value="Unassembled WGS sequence"/>
</dbReference>
<keyword evidence="11 13" id="KW-0862">Zinc</keyword>
<keyword evidence="12" id="KW-0325">Glycoprotein</keyword>
<evidence type="ECO:0000256" key="4">
    <source>
        <dbReference type="ARBA" id="ARBA00005957"/>
    </source>
</evidence>
<evidence type="ECO:0000256" key="9">
    <source>
        <dbReference type="ARBA" id="ARBA00022729"/>
    </source>
</evidence>
<dbReference type="InterPro" id="IPR003137">
    <property type="entry name" value="PA_domain"/>
</dbReference>
<dbReference type="InterPro" id="IPR007484">
    <property type="entry name" value="Peptidase_M28"/>
</dbReference>
<evidence type="ECO:0000256" key="11">
    <source>
        <dbReference type="ARBA" id="ARBA00022833"/>
    </source>
</evidence>
<dbReference type="GO" id="GO:0005576">
    <property type="term" value="C:extracellular region"/>
    <property type="evidence" value="ECO:0007669"/>
    <property type="project" value="UniProtKB-SubCell"/>
</dbReference>
<reference evidence="16" key="1">
    <citation type="journal article" date="2020" name="Stud. Mycol.">
        <title>101 Dothideomycetes genomes: a test case for predicting lifestyles and emergence of pathogens.</title>
        <authorList>
            <person name="Haridas S."/>
            <person name="Albert R."/>
            <person name="Binder M."/>
            <person name="Bloem J."/>
            <person name="Labutti K."/>
            <person name="Salamov A."/>
            <person name="Andreopoulos B."/>
            <person name="Baker S."/>
            <person name="Barry K."/>
            <person name="Bills G."/>
            <person name="Bluhm B."/>
            <person name="Cannon C."/>
            <person name="Castanera R."/>
            <person name="Culley D."/>
            <person name="Daum C."/>
            <person name="Ezra D."/>
            <person name="Gonzalez J."/>
            <person name="Henrissat B."/>
            <person name="Kuo A."/>
            <person name="Liang C."/>
            <person name="Lipzen A."/>
            <person name="Lutzoni F."/>
            <person name="Magnuson J."/>
            <person name="Mondo S."/>
            <person name="Nolan M."/>
            <person name="Ohm R."/>
            <person name="Pangilinan J."/>
            <person name="Park H.-J."/>
            <person name="Ramirez L."/>
            <person name="Alfaro M."/>
            <person name="Sun H."/>
            <person name="Tritt A."/>
            <person name="Yoshinaga Y."/>
            <person name="Zwiers L.-H."/>
            <person name="Turgeon B."/>
            <person name="Goodwin S."/>
            <person name="Spatafora J."/>
            <person name="Crous P."/>
            <person name="Grigoriev I."/>
        </authorList>
    </citation>
    <scope>NUCLEOTIDE SEQUENCE</scope>
    <source>
        <strain evidence="16">ATCC 16933</strain>
    </source>
</reference>
<evidence type="ECO:0000256" key="2">
    <source>
        <dbReference type="ARBA" id="ARBA00004613"/>
    </source>
</evidence>
<evidence type="ECO:0000313" key="16">
    <source>
        <dbReference type="EMBL" id="KAF2462418.1"/>
    </source>
</evidence>
<evidence type="ECO:0000256" key="7">
    <source>
        <dbReference type="ARBA" id="ARBA00022670"/>
    </source>
</evidence>
<keyword evidence="7 13" id="KW-0645">Protease</keyword>
<evidence type="ECO:0000259" key="15">
    <source>
        <dbReference type="Pfam" id="PF04389"/>
    </source>
</evidence>
<evidence type="ECO:0000256" key="12">
    <source>
        <dbReference type="ARBA" id="ARBA00023180"/>
    </source>
</evidence>
<dbReference type="OrthoDB" id="10013407at2759"/>
<feature type="signal peptide" evidence="13">
    <location>
        <begin position="1"/>
        <end position="19"/>
    </location>
</feature>
<dbReference type="Gene3D" id="3.40.630.10">
    <property type="entry name" value="Zn peptidases"/>
    <property type="match status" value="1"/>
</dbReference>
<name>A0A6A6PEK6_9PEZI</name>
<feature type="chain" id="PRO_5025716800" description="Peptide hydrolase" evidence="13">
    <location>
        <begin position="20"/>
        <end position="522"/>
    </location>
</feature>
<dbReference type="Pfam" id="PF04389">
    <property type="entry name" value="Peptidase_M28"/>
    <property type="match status" value="1"/>
</dbReference>
<sequence>MRTAQGVALVSLAAGVASARSIKPVEQLAERDCDTCEDLPLVSADALISDISEDALLEKSQTLEDFAYSYPDRNRLAGSEAHNDTVDFLYDTLVALDYYDVYKQPFNLSASMGGTGDFFVNEVNQSALIMDFSPNGTVAATVVPVDNLGCDPSDYPEEVDGAIALISRGECEFGVKSALAGAAGALAAVIYNNVPGELQGTLGEPPGRAGIGDYVATVGIDMETGEDLVEQASEGDLEGIVDVLSYYIKAFTNNVIAQSKCGDQDDLLMLGAHTDSVAAGPGINDNGSGSIGILEVAIQLAKYGVNNAVRFGWWSGEEEGLLGSTYYVSQLTDEEIAKIRLYLNFDMIASPNYVYGIYDGDGDAFNMSGPAGSAEAEALFEDFFAERDIPSVPMEFSGRSDYGPFIDVGVAAGGLFTGAEVEKTAAEAADIGGEAGVAYDPCYHSACDNVTNLAMDAFVVDTEAIASAVATYALSWESLPPPSNATAKTRKARRDLVRSAPGLSMAELGKRHGFFGGKKHAQ</sequence>
<dbReference type="InterPro" id="IPR046450">
    <property type="entry name" value="PA_dom_sf"/>
</dbReference>
<evidence type="ECO:0000256" key="3">
    <source>
        <dbReference type="ARBA" id="ARBA00005634"/>
    </source>
</evidence>
<proteinExistence type="inferred from homology"/>
<dbReference type="AlphaFoldDB" id="A0A6A6PEK6"/>
<dbReference type="EMBL" id="MU001670">
    <property type="protein sequence ID" value="KAF2462418.1"/>
    <property type="molecule type" value="Genomic_DNA"/>
</dbReference>
<keyword evidence="9 13" id="KW-0732">Signal</keyword>
<protein>
    <recommendedName>
        <fullName evidence="13">Peptide hydrolase</fullName>
        <ecNumber evidence="13">3.4.-.-</ecNumber>
    </recommendedName>
</protein>
<dbReference type="GO" id="GO:0008235">
    <property type="term" value="F:metalloexopeptidase activity"/>
    <property type="evidence" value="ECO:0007669"/>
    <property type="project" value="InterPro"/>
</dbReference>
<dbReference type="PANTHER" id="PTHR12147">
    <property type="entry name" value="METALLOPEPTIDASE M28 FAMILY MEMBER"/>
    <property type="match status" value="1"/>
</dbReference>
<evidence type="ECO:0000256" key="5">
    <source>
        <dbReference type="ARBA" id="ARBA00022438"/>
    </source>
</evidence>
<dbReference type="GO" id="GO:0006508">
    <property type="term" value="P:proteolysis"/>
    <property type="evidence" value="ECO:0007669"/>
    <property type="project" value="UniProtKB-KW"/>
</dbReference>
<dbReference type="GO" id="GO:0046872">
    <property type="term" value="F:metal ion binding"/>
    <property type="evidence" value="ECO:0007669"/>
    <property type="project" value="UniProtKB-KW"/>
</dbReference>
<evidence type="ECO:0000313" key="17">
    <source>
        <dbReference type="Proteomes" id="UP000799766"/>
    </source>
</evidence>
<comment type="subcellular location">
    <subcellularLocation>
        <location evidence="2">Secreted</location>
    </subcellularLocation>
</comment>